<protein>
    <submittedName>
        <fullName evidence="2">Uncharacterized protein</fullName>
    </submittedName>
</protein>
<evidence type="ECO:0000313" key="3">
    <source>
        <dbReference type="Proteomes" id="UP000256869"/>
    </source>
</evidence>
<dbReference type="RefSeq" id="WP_115993572.1">
    <property type="nucleotide sequence ID" value="NZ_QRDY01000008.1"/>
</dbReference>
<comment type="caution">
    <text evidence="2">The sequence shown here is derived from an EMBL/GenBank/DDBJ whole genome shotgun (WGS) entry which is preliminary data.</text>
</comment>
<dbReference type="Proteomes" id="UP000256869">
    <property type="component" value="Unassembled WGS sequence"/>
</dbReference>
<evidence type="ECO:0000313" key="2">
    <source>
        <dbReference type="EMBL" id="RED58593.1"/>
    </source>
</evidence>
<dbReference type="OrthoDB" id="165966at2"/>
<feature type="transmembrane region" description="Helical" evidence="1">
    <location>
        <begin position="43"/>
        <end position="61"/>
    </location>
</feature>
<accession>A0A3D9I9Z1</accession>
<name>A0A3D9I9Z1_9BACL</name>
<dbReference type="Pfam" id="PF19728">
    <property type="entry name" value="DUF6220"/>
    <property type="match status" value="1"/>
</dbReference>
<reference evidence="2 3" key="1">
    <citation type="submission" date="2018-07" db="EMBL/GenBank/DDBJ databases">
        <title>Genomic Encyclopedia of Type Strains, Phase III (KMG-III): the genomes of soil and plant-associated and newly described type strains.</title>
        <authorList>
            <person name="Whitman W."/>
        </authorList>
    </citation>
    <scope>NUCLEOTIDE SEQUENCE [LARGE SCALE GENOMIC DNA]</scope>
    <source>
        <strain evidence="2 3">CECT 8236</strain>
    </source>
</reference>
<proteinExistence type="predicted"/>
<dbReference type="InterPro" id="IPR046192">
    <property type="entry name" value="DUF6220"/>
</dbReference>
<keyword evidence="1" id="KW-1133">Transmembrane helix</keyword>
<keyword evidence="1" id="KW-0472">Membrane</keyword>
<sequence>MIRYSKIIYHVLAWIFAASLFVQVFLAGLAVFDDGDWSKHTAFIHYFEFVPILMILLGWIGRIGWKNVVLTAILYVLIIFQYISVSLDARMIAAIHPVTALLLLWAALALIRRSKPGKPAQ</sequence>
<keyword evidence="1" id="KW-0812">Transmembrane</keyword>
<keyword evidence="3" id="KW-1185">Reference proteome</keyword>
<gene>
    <name evidence="2" type="ORF">DFP95_108119</name>
</gene>
<dbReference type="EMBL" id="QRDY01000008">
    <property type="protein sequence ID" value="RED58593.1"/>
    <property type="molecule type" value="Genomic_DNA"/>
</dbReference>
<feature type="transmembrane region" description="Helical" evidence="1">
    <location>
        <begin position="68"/>
        <end position="85"/>
    </location>
</feature>
<feature type="transmembrane region" description="Helical" evidence="1">
    <location>
        <begin position="7"/>
        <end position="31"/>
    </location>
</feature>
<dbReference type="AlphaFoldDB" id="A0A3D9I9Z1"/>
<organism evidence="2 3">
    <name type="scientific">Cohnella lupini</name>
    <dbReference type="NCBI Taxonomy" id="1294267"/>
    <lineage>
        <taxon>Bacteria</taxon>
        <taxon>Bacillati</taxon>
        <taxon>Bacillota</taxon>
        <taxon>Bacilli</taxon>
        <taxon>Bacillales</taxon>
        <taxon>Paenibacillaceae</taxon>
        <taxon>Cohnella</taxon>
    </lineage>
</organism>
<feature type="transmembrane region" description="Helical" evidence="1">
    <location>
        <begin position="91"/>
        <end position="111"/>
    </location>
</feature>
<evidence type="ECO:0000256" key="1">
    <source>
        <dbReference type="SAM" id="Phobius"/>
    </source>
</evidence>